<evidence type="ECO:0000313" key="1">
    <source>
        <dbReference type="EMBL" id="CAB4006792.1"/>
    </source>
</evidence>
<name>A0A6S7ILY7_PARCT</name>
<sequence length="766" mass="87389">MLFGEKKLQANKTCEEKNLQENLPRKICFGNLTKEKFPDWVEVGNPEYETFVRIEAGPIYELWAITSNLHPYKRLGMNDQAPSGTAWERVPDILLYDVSLGIYGPMGIYYRTKDLMILNGSPTPQRQRELDDWCTDKVPSCTTKDTSKDCYGSDKCHARYSPSKGNTKSSWRCFRDTGLRIDGHVWRTISSCYFTRDNKLVPFVYRYPILGDFEKQSWLDQYCQNPEVNPSVNGCTNPYFADFAPEPRQLVCRTTDLTSTCPDKTDLNEDLVNLIKGSCADVPLLNFLPNSLFKYKFDSYKMYAFFAKLNIPDSAWCPTWPTSTEVYMVIDFRFLHKICAVGTKGKDGDFMELFYVSYSKDGSAYTYSSIFGERFGFIGRKSFKKHYLPAPVEGRFFRITYSAIKQKKNCLKLELYGSSKEFEATSCQYYKDHLFATLDGFYNIYPKDKEMKQQVFCKGISDAGPAESIPYGLLGVEAELIGCFKDNETRAIPNMFSVSSDHGLVQCQAIASAAGYEVFSIQNEVYCFTGPQAHITYNKYGEASNCVDGKGGIWVNNVYRIRKVDKKLFWPLNTTKDGTPGTLIHGRRAVKVLQHSHARAIADFRSHCISDPQLCKEGLSFQLWIWFKSPSAPFPVATSVLRSGRSGSRCFVIYIRHHHVCVRIHFWRHSWIACVGPMGDPTNRLHALAYWDHAAGLTLIVDDLAFRSHGRMKTARSGFKFYDSDSLLRLGDSKATQSRRYAIAVNSLTIWARKLSENEVEAIFTK</sequence>
<dbReference type="PROSITE" id="PS50022">
    <property type="entry name" value="FA58C_3"/>
    <property type="match status" value="1"/>
</dbReference>
<accession>A0A6S7ILY7</accession>
<dbReference type="InterPro" id="IPR013320">
    <property type="entry name" value="ConA-like_dom_sf"/>
</dbReference>
<proteinExistence type="predicted"/>
<reference evidence="1" key="1">
    <citation type="submission" date="2020-04" db="EMBL/GenBank/DDBJ databases">
        <authorList>
            <person name="Alioto T."/>
            <person name="Alioto T."/>
            <person name="Gomez Garrido J."/>
        </authorList>
    </citation>
    <scope>NUCLEOTIDE SEQUENCE</scope>
    <source>
        <strain evidence="1">A484AB</strain>
    </source>
</reference>
<dbReference type="SUPFAM" id="SSF49785">
    <property type="entry name" value="Galactose-binding domain-like"/>
    <property type="match status" value="1"/>
</dbReference>
<comment type="caution">
    <text evidence="1">The sequence shown here is derived from an EMBL/GenBank/DDBJ whole genome shotgun (WGS) entry which is preliminary data.</text>
</comment>
<gene>
    <name evidence="1" type="ORF">PACLA_8A044469</name>
</gene>
<dbReference type="OrthoDB" id="6022745at2759"/>
<dbReference type="AlphaFoldDB" id="A0A6S7ILY7"/>
<keyword evidence="2" id="KW-1185">Reference proteome</keyword>
<dbReference type="Pfam" id="PF00754">
    <property type="entry name" value="F5_F8_type_C"/>
    <property type="match status" value="1"/>
</dbReference>
<organism evidence="1 2">
    <name type="scientific">Paramuricea clavata</name>
    <name type="common">Red gorgonian</name>
    <name type="synonym">Violescent sea-whip</name>
    <dbReference type="NCBI Taxonomy" id="317549"/>
    <lineage>
        <taxon>Eukaryota</taxon>
        <taxon>Metazoa</taxon>
        <taxon>Cnidaria</taxon>
        <taxon>Anthozoa</taxon>
        <taxon>Octocorallia</taxon>
        <taxon>Malacalcyonacea</taxon>
        <taxon>Plexauridae</taxon>
        <taxon>Paramuricea</taxon>
    </lineage>
</organism>
<dbReference type="EMBL" id="CACRXK020005605">
    <property type="protein sequence ID" value="CAB4006792.1"/>
    <property type="molecule type" value="Genomic_DNA"/>
</dbReference>
<feature type="non-terminal residue" evidence="1">
    <location>
        <position position="1"/>
    </location>
</feature>
<dbReference type="InterPro" id="IPR000421">
    <property type="entry name" value="FA58C"/>
</dbReference>
<evidence type="ECO:0000313" key="2">
    <source>
        <dbReference type="Proteomes" id="UP001152795"/>
    </source>
</evidence>
<dbReference type="Gene3D" id="2.60.120.260">
    <property type="entry name" value="Galactose-binding domain-like"/>
    <property type="match status" value="1"/>
</dbReference>
<dbReference type="SUPFAM" id="SSF49899">
    <property type="entry name" value="Concanavalin A-like lectins/glucanases"/>
    <property type="match status" value="1"/>
</dbReference>
<dbReference type="Proteomes" id="UP001152795">
    <property type="component" value="Unassembled WGS sequence"/>
</dbReference>
<protein>
    <submittedName>
        <fullName evidence="1">Uncharacterized protein</fullName>
    </submittedName>
</protein>
<dbReference type="InterPro" id="IPR008979">
    <property type="entry name" value="Galactose-bd-like_sf"/>
</dbReference>